<keyword evidence="5" id="KW-0808">Transferase</keyword>
<evidence type="ECO:0000313" key="16">
    <source>
        <dbReference type="Proteomes" id="UP000273083"/>
    </source>
</evidence>
<evidence type="ECO:0000256" key="12">
    <source>
        <dbReference type="ARBA" id="ARBA00023136"/>
    </source>
</evidence>
<dbReference type="InterPro" id="IPR003594">
    <property type="entry name" value="HATPase_dom"/>
</dbReference>
<dbReference type="Pfam" id="PF00512">
    <property type="entry name" value="HisKA"/>
    <property type="match status" value="1"/>
</dbReference>
<dbReference type="EMBL" id="RJVG01000007">
    <property type="protein sequence ID" value="ROR27297.1"/>
    <property type="molecule type" value="Genomic_DNA"/>
</dbReference>
<dbReference type="InterPro" id="IPR005467">
    <property type="entry name" value="His_kinase_dom"/>
</dbReference>
<evidence type="ECO:0000256" key="4">
    <source>
        <dbReference type="ARBA" id="ARBA00022553"/>
    </source>
</evidence>
<evidence type="ECO:0000256" key="13">
    <source>
        <dbReference type="SAM" id="Phobius"/>
    </source>
</evidence>
<evidence type="ECO:0000256" key="8">
    <source>
        <dbReference type="ARBA" id="ARBA00022777"/>
    </source>
</evidence>
<evidence type="ECO:0000256" key="9">
    <source>
        <dbReference type="ARBA" id="ARBA00022840"/>
    </source>
</evidence>
<dbReference type="AlphaFoldDB" id="A0A3N1XR73"/>
<dbReference type="InterPro" id="IPR036097">
    <property type="entry name" value="HisK_dim/P_sf"/>
</dbReference>
<evidence type="ECO:0000256" key="2">
    <source>
        <dbReference type="ARBA" id="ARBA00004370"/>
    </source>
</evidence>
<dbReference type="EC" id="2.7.13.3" evidence="3"/>
<dbReference type="GO" id="GO:0016036">
    <property type="term" value="P:cellular response to phosphate starvation"/>
    <property type="evidence" value="ECO:0007669"/>
    <property type="project" value="TreeGrafter"/>
</dbReference>
<dbReference type="GO" id="GO:0004721">
    <property type="term" value="F:phosphoprotein phosphatase activity"/>
    <property type="evidence" value="ECO:0007669"/>
    <property type="project" value="TreeGrafter"/>
</dbReference>
<keyword evidence="10 13" id="KW-1133">Transmembrane helix</keyword>
<dbReference type="SMART" id="SM00387">
    <property type="entry name" value="HATPase_c"/>
    <property type="match status" value="1"/>
</dbReference>
<dbReference type="GO" id="GO:0005524">
    <property type="term" value="F:ATP binding"/>
    <property type="evidence" value="ECO:0007669"/>
    <property type="project" value="UniProtKB-KW"/>
</dbReference>
<accession>A0A3N1XR73</accession>
<evidence type="ECO:0000259" key="14">
    <source>
        <dbReference type="PROSITE" id="PS50109"/>
    </source>
</evidence>
<dbReference type="InterPro" id="IPR004358">
    <property type="entry name" value="Sig_transdc_His_kin-like_C"/>
</dbReference>
<evidence type="ECO:0000256" key="7">
    <source>
        <dbReference type="ARBA" id="ARBA00022741"/>
    </source>
</evidence>
<feature type="transmembrane region" description="Helical" evidence="13">
    <location>
        <begin position="21"/>
        <end position="39"/>
    </location>
</feature>
<evidence type="ECO:0000256" key="1">
    <source>
        <dbReference type="ARBA" id="ARBA00000085"/>
    </source>
</evidence>
<keyword evidence="8 15" id="KW-0418">Kinase</keyword>
<reference evidence="15 16" key="1">
    <citation type="submission" date="2018-11" db="EMBL/GenBank/DDBJ databases">
        <title>Genomic Encyclopedia of Type Strains, Phase IV (KMG-IV): sequencing the most valuable type-strain genomes for metagenomic binning, comparative biology and taxonomic classification.</title>
        <authorList>
            <person name="Goeker M."/>
        </authorList>
    </citation>
    <scope>NUCLEOTIDE SEQUENCE [LARGE SCALE GENOMIC DNA]</scope>
    <source>
        <strain evidence="15 16">DSM 26537</strain>
    </source>
</reference>
<comment type="subcellular location">
    <subcellularLocation>
        <location evidence="2">Membrane</location>
    </subcellularLocation>
</comment>
<keyword evidence="12 13" id="KW-0472">Membrane</keyword>
<keyword evidence="4" id="KW-0597">Phosphoprotein</keyword>
<dbReference type="PROSITE" id="PS50109">
    <property type="entry name" value="HIS_KIN"/>
    <property type="match status" value="1"/>
</dbReference>
<evidence type="ECO:0000313" key="15">
    <source>
        <dbReference type="EMBL" id="ROR27297.1"/>
    </source>
</evidence>
<dbReference type="CDD" id="cd00082">
    <property type="entry name" value="HisKA"/>
    <property type="match status" value="1"/>
</dbReference>
<organism evidence="15 16">
    <name type="scientific">Mobilisporobacter senegalensis</name>
    <dbReference type="NCBI Taxonomy" id="1329262"/>
    <lineage>
        <taxon>Bacteria</taxon>
        <taxon>Bacillati</taxon>
        <taxon>Bacillota</taxon>
        <taxon>Clostridia</taxon>
        <taxon>Lachnospirales</taxon>
        <taxon>Lachnospiraceae</taxon>
        <taxon>Mobilisporobacter</taxon>
    </lineage>
</organism>
<gene>
    <name evidence="15" type="ORF">EDD66_107211</name>
</gene>
<dbReference type="InterPro" id="IPR003661">
    <property type="entry name" value="HisK_dim/P_dom"/>
</dbReference>
<keyword evidence="11" id="KW-0902">Two-component regulatory system</keyword>
<keyword evidence="16" id="KW-1185">Reference proteome</keyword>
<dbReference type="PANTHER" id="PTHR45453:SF1">
    <property type="entry name" value="PHOSPHATE REGULON SENSOR PROTEIN PHOR"/>
    <property type="match status" value="1"/>
</dbReference>
<dbReference type="GO" id="GO:0005886">
    <property type="term" value="C:plasma membrane"/>
    <property type="evidence" value="ECO:0007669"/>
    <property type="project" value="TreeGrafter"/>
</dbReference>
<keyword evidence="9" id="KW-0067">ATP-binding</keyword>
<dbReference type="InterPro" id="IPR050351">
    <property type="entry name" value="BphY/WalK/GraS-like"/>
</dbReference>
<feature type="domain" description="Histidine kinase" evidence="14">
    <location>
        <begin position="159"/>
        <end position="375"/>
    </location>
</feature>
<comment type="catalytic activity">
    <reaction evidence="1">
        <text>ATP + protein L-histidine = ADP + protein N-phospho-L-histidine.</text>
        <dbReference type="EC" id="2.7.13.3"/>
    </reaction>
</comment>
<dbReference type="SUPFAM" id="SSF55874">
    <property type="entry name" value="ATPase domain of HSP90 chaperone/DNA topoisomerase II/histidine kinase"/>
    <property type="match status" value="1"/>
</dbReference>
<evidence type="ECO:0000256" key="3">
    <source>
        <dbReference type="ARBA" id="ARBA00012438"/>
    </source>
</evidence>
<evidence type="ECO:0000256" key="11">
    <source>
        <dbReference type="ARBA" id="ARBA00023012"/>
    </source>
</evidence>
<dbReference type="Proteomes" id="UP000273083">
    <property type="component" value="Unassembled WGS sequence"/>
</dbReference>
<evidence type="ECO:0000256" key="10">
    <source>
        <dbReference type="ARBA" id="ARBA00022989"/>
    </source>
</evidence>
<dbReference type="Gene3D" id="1.10.287.130">
    <property type="match status" value="1"/>
</dbReference>
<keyword evidence="7" id="KW-0547">Nucleotide-binding</keyword>
<sequence length="380" mass="43918">MRSKLGNKQYAKIIRRLYFQMLAVFLFAMIIGIGIRTVGRGYIGNWILSIIQDQSNLNWYESAYIYQIYIRNNIEIIVMVTILFFFAILFRISLVWFTKYFDEIVYGVNQLVQENEEKIILSPELDFFEEKLNQVKDKLLERKLKSMEAEKRKNELVVYLAHDIKTPLTSVIGYLNLLDEIPDMPCEQKEKYINITLKKATHLNMLINEFFDITQYNVQNITLDMVQIDLYYMLVQMADEFYPNLVPQGKKIIINADEDLIVYGDPNKLARVFNNIIKNAIAYSYENSNIEVVAKVQEDNIMITFINNGSTIPKEHINSIFRKFYRVDGSRSTATGGAGLGLAIAKEIVILHGGNITVESENSITKFIVSLPVSQNHDVL</sequence>
<name>A0A3N1XR73_9FIRM</name>
<dbReference type="FunFam" id="3.30.565.10:FF:000013">
    <property type="entry name" value="Two-component sensor histidine kinase"/>
    <property type="match status" value="1"/>
</dbReference>
<dbReference type="InterPro" id="IPR036890">
    <property type="entry name" value="HATPase_C_sf"/>
</dbReference>
<keyword evidence="6 13" id="KW-0812">Transmembrane</keyword>
<dbReference type="PANTHER" id="PTHR45453">
    <property type="entry name" value="PHOSPHATE REGULON SENSOR PROTEIN PHOR"/>
    <property type="match status" value="1"/>
</dbReference>
<evidence type="ECO:0000256" key="5">
    <source>
        <dbReference type="ARBA" id="ARBA00022679"/>
    </source>
</evidence>
<dbReference type="PRINTS" id="PR00344">
    <property type="entry name" value="BCTRLSENSOR"/>
</dbReference>
<comment type="caution">
    <text evidence="15">The sequence shown here is derived from an EMBL/GenBank/DDBJ whole genome shotgun (WGS) entry which is preliminary data.</text>
</comment>
<dbReference type="Pfam" id="PF02518">
    <property type="entry name" value="HATPase_c"/>
    <property type="match status" value="1"/>
</dbReference>
<dbReference type="Gene3D" id="3.30.565.10">
    <property type="entry name" value="Histidine kinase-like ATPase, C-terminal domain"/>
    <property type="match status" value="1"/>
</dbReference>
<dbReference type="GO" id="GO:0000155">
    <property type="term" value="F:phosphorelay sensor kinase activity"/>
    <property type="evidence" value="ECO:0007669"/>
    <property type="project" value="InterPro"/>
</dbReference>
<evidence type="ECO:0000256" key="6">
    <source>
        <dbReference type="ARBA" id="ARBA00022692"/>
    </source>
</evidence>
<proteinExistence type="predicted"/>
<protein>
    <recommendedName>
        <fullName evidence="3">histidine kinase</fullName>
        <ecNumber evidence="3">2.7.13.3</ecNumber>
    </recommendedName>
</protein>
<feature type="transmembrane region" description="Helical" evidence="13">
    <location>
        <begin position="76"/>
        <end position="97"/>
    </location>
</feature>
<dbReference type="SUPFAM" id="SSF47384">
    <property type="entry name" value="Homodimeric domain of signal transducing histidine kinase"/>
    <property type="match status" value="1"/>
</dbReference>
<dbReference type="SMART" id="SM00388">
    <property type="entry name" value="HisKA"/>
    <property type="match status" value="1"/>
</dbReference>